<gene>
    <name evidence="2" type="ORF">ADK38_31220</name>
</gene>
<dbReference type="Pfam" id="PF00561">
    <property type="entry name" value="Abhydrolase_1"/>
    <property type="match status" value="1"/>
</dbReference>
<proteinExistence type="predicted"/>
<sequence length="199" mass="21201">AALLRHLGTGPAVLVGLSMGGGIAVDTALEHPDLVRALVVSGVGTSEAEFHDPWVTGIQTELARAAAEADAEGFVDAFVRYTTGPHRTLDDVDGEVLRRIREMTRRTVAKHTGEAAPVLPSPVTDTWARAAKIAVPVLAINGGLDSDDCVGMAERLVATVPDGRTATVEGTGHYPNMERPGLFNEFLWEFLCDLFTERG</sequence>
<dbReference type="EMBL" id="LGUT01002855">
    <property type="protein sequence ID" value="KOG86402.1"/>
    <property type="molecule type" value="Genomic_DNA"/>
</dbReference>
<evidence type="ECO:0000313" key="2">
    <source>
        <dbReference type="EMBL" id="KOG86402.1"/>
    </source>
</evidence>
<dbReference type="InterPro" id="IPR029058">
    <property type="entry name" value="AB_hydrolase_fold"/>
</dbReference>
<dbReference type="InterPro" id="IPR050228">
    <property type="entry name" value="Carboxylesterase_BioH"/>
</dbReference>
<comment type="caution">
    <text evidence="2">The sequence shown here is derived from an EMBL/GenBank/DDBJ whole genome shotgun (WGS) entry which is preliminary data.</text>
</comment>
<dbReference type="PANTHER" id="PTHR43194:SF2">
    <property type="entry name" value="PEROXISOMAL MEMBRANE PROTEIN LPX1"/>
    <property type="match status" value="1"/>
</dbReference>
<dbReference type="SUPFAM" id="SSF53474">
    <property type="entry name" value="alpha/beta-Hydrolases"/>
    <property type="match status" value="1"/>
</dbReference>
<keyword evidence="2" id="KW-0378">Hydrolase</keyword>
<protein>
    <submittedName>
        <fullName evidence="2">Alpha/beta hydrolase</fullName>
    </submittedName>
</protein>
<dbReference type="Gene3D" id="3.40.50.1820">
    <property type="entry name" value="alpha/beta hydrolase"/>
    <property type="match status" value="1"/>
</dbReference>
<evidence type="ECO:0000259" key="1">
    <source>
        <dbReference type="Pfam" id="PF00561"/>
    </source>
</evidence>
<accession>A0ABR5IYZ7</accession>
<dbReference type="Proteomes" id="UP000037020">
    <property type="component" value="Unassembled WGS sequence"/>
</dbReference>
<reference evidence="2 3" key="1">
    <citation type="submission" date="2015-07" db="EMBL/GenBank/DDBJ databases">
        <authorList>
            <person name="Ju K.-S."/>
            <person name="Doroghazi J.R."/>
            <person name="Metcalf W.W."/>
        </authorList>
    </citation>
    <scope>NUCLEOTIDE SEQUENCE [LARGE SCALE GENOMIC DNA]</scope>
    <source>
        <strain evidence="2 3">NRRL B-3589</strain>
    </source>
</reference>
<dbReference type="GO" id="GO:0016787">
    <property type="term" value="F:hydrolase activity"/>
    <property type="evidence" value="ECO:0007669"/>
    <property type="project" value="UniProtKB-KW"/>
</dbReference>
<keyword evidence="3" id="KW-1185">Reference proteome</keyword>
<organism evidence="2 3">
    <name type="scientific">Streptomyces varsoviensis</name>
    <dbReference type="NCBI Taxonomy" id="67373"/>
    <lineage>
        <taxon>Bacteria</taxon>
        <taxon>Bacillati</taxon>
        <taxon>Actinomycetota</taxon>
        <taxon>Actinomycetes</taxon>
        <taxon>Kitasatosporales</taxon>
        <taxon>Streptomycetaceae</taxon>
        <taxon>Streptomyces</taxon>
    </lineage>
</organism>
<name>A0ABR5IYZ7_9ACTN</name>
<dbReference type="PANTHER" id="PTHR43194">
    <property type="entry name" value="HYDROLASE ALPHA/BETA FOLD FAMILY"/>
    <property type="match status" value="1"/>
</dbReference>
<dbReference type="InterPro" id="IPR000073">
    <property type="entry name" value="AB_hydrolase_1"/>
</dbReference>
<evidence type="ECO:0000313" key="3">
    <source>
        <dbReference type="Proteomes" id="UP000037020"/>
    </source>
</evidence>
<feature type="non-terminal residue" evidence="2">
    <location>
        <position position="1"/>
    </location>
</feature>
<feature type="domain" description="AB hydrolase-1" evidence="1">
    <location>
        <begin position="2"/>
        <end position="180"/>
    </location>
</feature>